<comment type="catalytic activity">
    <reaction evidence="1">
        <text>DNA(n) + a 2'-deoxyribonucleoside 5'-triphosphate = DNA(n+1) + diphosphate</text>
        <dbReference type="Rhea" id="RHEA:22508"/>
        <dbReference type="Rhea" id="RHEA-COMP:17339"/>
        <dbReference type="Rhea" id="RHEA-COMP:17340"/>
        <dbReference type="ChEBI" id="CHEBI:33019"/>
        <dbReference type="ChEBI" id="CHEBI:61560"/>
        <dbReference type="ChEBI" id="CHEBI:173112"/>
        <dbReference type="EC" id="2.7.7.7"/>
    </reaction>
</comment>
<dbReference type="AlphaFoldDB" id="G9P219"/>
<organism evidence="3 4">
    <name type="scientific">Hypocrea atroviridis (strain ATCC 20476 / IMI 206040)</name>
    <name type="common">Trichoderma atroviride</name>
    <dbReference type="NCBI Taxonomy" id="452589"/>
    <lineage>
        <taxon>Eukaryota</taxon>
        <taxon>Fungi</taxon>
        <taxon>Dikarya</taxon>
        <taxon>Ascomycota</taxon>
        <taxon>Pezizomycotina</taxon>
        <taxon>Sordariomycetes</taxon>
        <taxon>Hypocreomycetidae</taxon>
        <taxon>Hypocreales</taxon>
        <taxon>Hypocreaceae</taxon>
        <taxon>Trichoderma</taxon>
    </lineage>
</organism>
<comment type="similarity">
    <text evidence="1">Belongs to the DNA polymerase type-X family.</text>
</comment>
<dbReference type="STRING" id="452589.G9P219"/>
<comment type="caution">
    <text evidence="3">The sequence shown here is derived from an EMBL/GenBank/DDBJ whole genome shotgun (WGS) entry which is preliminary data.</text>
</comment>
<dbReference type="GO" id="GO:0005634">
    <property type="term" value="C:nucleus"/>
    <property type="evidence" value="ECO:0007669"/>
    <property type="project" value="UniProtKB-SubCell"/>
</dbReference>
<dbReference type="InterPro" id="IPR002008">
    <property type="entry name" value="DNA_pol_X_beta-like"/>
</dbReference>
<dbReference type="EC" id="2.7.7.7" evidence="1"/>
<dbReference type="PANTHER" id="PTHR11276:SF29">
    <property type="entry name" value="DNA POLYMERASE TYPE-X FAMILY PROTEIN POL4"/>
    <property type="match status" value="1"/>
</dbReference>
<keyword evidence="1" id="KW-0239">DNA-directed DNA polymerase</keyword>
<keyword evidence="1" id="KW-0548">Nucleotidyltransferase</keyword>
<dbReference type="Pfam" id="PF14792">
    <property type="entry name" value="DNA_pol_B_palm"/>
    <property type="match status" value="1"/>
</dbReference>
<proteinExistence type="inferred from homology"/>
<comment type="function">
    <text evidence="1">DNA polymerase that functions in several pathways of DNA repair. Involved in base excision repair (BER) responsible for repair of lesions that give rise to abasic (AP) sites in DNA. Also contributes to DNA double-strand break repair by non-homologous end joining and homologous recombination. Has both template-dependent and template-independent (terminal transferase) DNA polymerase activities. Has also a 5'-deoxyribose-5-phosphate lyase (dRP lyase) activity.</text>
</comment>
<evidence type="ECO:0000313" key="3">
    <source>
        <dbReference type="EMBL" id="EHK42614.1"/>
    </source>
</evidence>
<protein>
    <recommendedName>
        <fullName evidence="1">DNA polymerase</fullName>
        <ecNumber evidence="1">2.7.7.7</ecNumber>
    </recommendedName>
</protein>
<keyword evidence="1" id="KW-0539">Nucleus</keyword>
<comment type="subcellular location">
    <subcellularLocation>
        <location evidence="1">Nucleus</location>
    </subcellularLocation>
</comment>
<dbReference type="InterPro" id="IPR043519">
    <property type="entry name" value="NT_sf"/>
</dbReference>
<dbReference type="GO" id="GO:0046872">
    <property type="term" value="F:metal ion binding"/>
    <property type="evidence" value="ECO:0007669"/>
    <property type="project" value="UniProtKB-UniRule"/>
</dbReference>
<dbReference type="OrthoDB" id="205514at2759"/>
<dbReference type="InterPro" id="IPR028207">
    <property type="entry name" value="DNA_pol_B_palm_palm"/>
</dbReference>
<feature type="domain" description="DNA polymerase beta palm" evidence="2">
    <location>
        <begin position="20"/>
        <end position="99"/>
    </location>
</feature>
<dbReference type="HOGENOM" id="CLU_2176999_0_0_1"/>
<dbReference type="GO" id="GO:0006303">
    <property type="term" value="P:double-strand break repair via nonhomologous end joining"/>
    <property type="evidence" value="ECO:0007669"/>
    <property type="project" value="TreeGrafter"/>
</dbReference>
<dbReference type="SUPFAM" id="SSF81301">
    <property type="entry name" value="Nucleotidyltransferase"/>
    <property type="match status" value="1"/>
</dbReference>
<evidence type="ECO:0000256" key="1">
    <source>
        <dbReference type="RuleBase" id="RU366014"/>
    </source>
</evidence>
<keyword evidence="1" id="KW-0808">Transferase</keyword>
<dbReference type="InterPro" id="IPR022312">
    <property type="entry name" value="DNA_pol_X"/>
</dbReference>
<dbReference type="eggNOG" id="KOG2534">
    <property type="taxonomic scope" value="Eukaryota"/>
</dbReference>
<accession>G9P219</accession>
<dbReference type="Proteomes" id="UP000005426">
    <property type="component" value="Unassembled WGS sequence"/>
</dbReference>
<feature type="non-terminal residue" evidence="3">
    <location>
        <position position="1"/>
    </location>
</feature>
<gene>
    <name evidence="3" type="ORF">TRIATDRAFT_35082</name>
</gene>
<keyword evidence="1" id="KW-0234">DNA repair</keyword>
<dbReference type="GO" id="GO:0003677">
    <property type="term" value="F:DNA binding"/>
    <property type="evidence" value="ECO:0007669"/>
    <property type="project" value="UniProtKB-UniRule"/>
</dbReference>
<dbReference type="GO" id="GO:0003887">
    <property type="term" value="F:DNA-directed DNA polymerase activity"/>
    <property type="evidence" value="ECO:0007669"/>
    <property type="project" value="UniProtKB-UniRule"/>
</dbReference>
<keyword evidence="1" id="KW-0227">DNA damage</keyword>
<sequence length="110" mass="12593">SSLQRAQQIGVKYYVDFQLRIPRAETEAIANVIFTHARRINPGFQMVIVSSYRQGKLESGDVNVIISHPDEAQTLNVVKRLIYILEKSSFIKHTLSVWTRNSNREQAPLP</sequence>
<evidence type="ECO:0000313" key="4">
    <source>
        <dbReference type="Proteomes" id="UP000005426"/>
    </source>
</evidence>
<dbReference type="Gene3D" id="3.30.460.10">
    <property type="entry name" value="Beta Polymerase, domain 2"/>
    <property type="match status" value="1"/>
</dbReference>
<evidence type="ECO:0000259" key="2">
    <source>
        <dbReference type="Pfam" id="PF14792"/>
    </source>
</evidence>
<reference evidence="3 4" key="1">
    <citation type="journal article" date="2011" name="Genome Biol.">
        <title>Comparative genome sequence analysis underscores mycoparasitism as the ancestral life style of Trichoderma.</title>
        <authorList>
            <person name="Kubicek C.P."/>
            <person name="Herrera-Estrella A."/>
            <person name="Seidl-Seiboth V."/>
            <person name="Martinez D.A."/>
            <person name="Druzhinina I.S."/>
            <person name="Thon M."/>
            <person name="Zeilinger S."/>
            <person name="Casas-Flores S."/>
            <person name="Horwitz B.A."/>
            <person name="Mukherjee P.K."/>
            <person name="Mukherjee M."/>
            <person name="Kredics L."/>
            <person name="Alcaraz L.D."/>
            <person name="Aerts A."/>
            <person name="Antal Z."/>
            <person name="Atanasova L."/>
            <person name="Cervantes-Badillo M.G."/>
            <person name="Challacombe J."/>
            <person name="Chertkov O."/>
            <person name="McCluskey K."/>
            <person name="Coulpier F."/>
            <person name="Deshpande N."/>
            <person name="von Doehren H."/>
            <person name="Ebbole D.J."/>
            <person name="Esquivel-Naranjo E.U."/>
            <person name="Fekete E."/>
            <person name="Flipphi M."/>
            <person name="Glaser F."/>
            <person name="Gomez-Rodriguez E.Y."/>
            <person name="Gruber S."/>
            <person name="Han C."/>
            <person name="Henrissat B."/>
            <person name="Hermosa R."/>
            <person name="Hernandez-Onate M."/>
            <person name="Karaffa L."/>
            <person name="Kosti I."/>
            <person name="Le Crom S."/>
            <person name="Lindquist E."/>
            <person name="Lucas S."/>
            <person name="Luebeck M."/>
            <person name="Luebeck P.S."/>
            <person name="Margeot A."/>
            <person name="Metz B."/>
            <person name="Misra M."/>
            <person name="Nevalainen H."/>
            <person name="Omann M."/>
            <person name="Packer N."/>
            <person name="Perrone G."/>
            <person name="Uresti-Rivera E.E."/>
            <person name="Salamov A."/>
            <person name="Schmoll M."/>
            <person name="Seiboth B."/>
            <person name="Shapiro H."/>
            <person name="Sukno S."/>
            <person name="Tamayo-Ramos J.A."/>
            <person name="Tisch D."/>
            <person name="Wiest A."/>
            <person name="Wilkinson H.H."/>
            <person name="Zhang M."/>
            <person name="Coutinho P.M."/>
            <person name="Kenerley C.M."/>
            <person name="Monte E."/>
            <person name="Baker S.E."/>
            <person name="Grigoriev I.V."/>
        </authorList>
    </citation>
    <scope>NUCLEOTIDE SEQUENCE [LARGE SCALE GENOMIC DNA]</scope>
    <source>
        <strain evidence="4">ATCC 20476 / IMI 206040</strain>
    </source>
</reference>
<keyword evidence="4" id="KW-1185">Reference proteome</keyword>
<dbReference type="PRINTS" id="PR00870">
    <property type="entry name" value="DNAPOLXBETA"/>
</dbReference>
<dbReference type="EMBL" id="ABDG02000026">
    <property type="protein sequence ID" value="EHK42614.1"/>
    <property type="molecule type" value="Genomic_DNA"/>
</dbReference>
<name>G9P219_HYPAI</name>
<dbReference type="PANTHER" id="PTHR11276">
    <property type="entry name" value="DNA POLYMERASE TYPE-X FAMILY MEMBER"/>
    <property type="match status" value="1"/>
</dbReference>